<keyword evidence="3" id="KW-1185">Reference proteome</keyword>
<dbReference type="Gene3D" id="1.10.510.10">
    <property type="entry name" value="Transferase(Phosphotransferase) domain 1"/>
    <property type="match status" value="1"/>
</dbReference>
<name>A0AAD5W0E7_9AGAR</name>
<dbReference type="Proteomes" id="UP001213000">
    <property type="component" value="Unassembled WGS sequence"/>
</dbReference>
<dbReference type="InterPro" id="IPR051681">
    <property type="entry name" value="Ser/Thr_Kinases-Pseudokinases"/>
</dbReference>
<gene>
    <name evidence="2" type="ORF">NP233_g1178</name>
</gene>
<dbReference type="GO" id="GO:0005524">
    <property type="term" value="F:ATP binding"/>
    <property type="evidence" value="ECO:0007669"/>
    <property type="project" value="InterPro"/>
</dbReference>
<dbReference type="PANTHER" id="PTHR44329">
    <property type="entry name" value="SERINE/THREONINE-PROTEIN KINASE TNNI3K-RELATED"/>
    <property type="match status" value="1"/>
</dbReference>
<organism evidence="2 3">
    <name type="scientific">Leucocoprinus birnbaumii</name>
    <dbReference type="NCBI Taxonomy" id="56174"/>
    <lineage>
        <taxon>Eukaryota</taxon>
        <taxon>Fungi</taxon>
        <taxon>Dikarya</taxon>
        <taxon>Basidiomycota</taxon>
        <taxon>Agaricomycotina</taxon>
        <taxon>Agaricomycetes</taxon>
        <taxon>Agaricomycetidae</taxon>
        <taxon>Agaricales</taxon>
        <taxon>Agaricineae</taxon>
        <taxon>Agaricaceae</taxon>
        <taxon>Leucocoprinus</taxon>
    </lineage>
</organism>
<feature type="domain" description="Protein kinase" evidence="1">
    <location>
        <begin position="23"/>
        <end position="308"/>
    </location>
</feature>
<evidence type="ECO:0000313" key="3">
    <source>
        <dbReference type="Proteomes" id="UP001213000"/>
    </source>
</evidence>
<comment type="caution">
    <text evidence="2">The sequence shown here is derived from an EMBL/GenBank/DDBJ whole genome shotgun (WGS) entry which is preliminary data.</text>
</comment>
<dbReference type="SMART" id="SM00220">
    <property type="entry name" value="S_TKc"/>
    <property type="match status" value="1"/>
</dbReference>
<proteinExistence type="predicted"/>
<dbReference type="EMBL" id="JANIEX010000041">
    <property type="protein sequence ID" value="KAJ3575324.1"/>
    <property type="molecule type" value="Genomic_DNA"/>
</dbReference>
<dbReference type="InterPro" id="IPR000719">
    <property type="entry name" value="Prot_kinase_dom"/>
</dbReference>
<dbReference type="Pfam" id="PF00069">
    <property type="entry name" value="Pkinase"/>
    <property type="match status" value="1"/>
</dbReference>
<accession>A0AAD5W0E7</accession>
<dbReference type="InterPro" id="IPR011009">
    <property type="entry name" value="Kinase-like_dom_sf"/>
</dbReference>
<protein>
    <recommendedName>
        <fullName evidence="1">Protein kinase domain-containing protein</fullName>
    </recommendedName>
</protein>
<dbReference type="PROSITE" id="PS00108">
    <property type="entry name" value="PROTEIN_KINASE_ST"/>
    <property type="match status" value="1"/>
</dbReference>
<dbReference type="GO" id="GO:0004674">
    <property type="term" value="F:protein serine/threonine kinase activity"/>
    <property type="evidence" value="ECO:0007669"/>
    <property type="project" value="TreeGrafter"/>
</dbReference>
<evidence type="ECO:0000313" key="2">
    <source>
        <dbReference type="EMBL" id="KAJ3575324.1"/>
    </source>
</evidence>
<sequence>MASLPLELSQESYTDLSGRIRHDRNGDPDHCGGYSDVYIGYLTDEETGNETKVDRRLARAFQITDKNLKVAIKVLRITNDSKNVEKVKKYVIRETVTWSEIDHENVLEFFGIADDLGRYGCPALVSPYCNKGTVSNYLTPNSSRQVRLDIIMGVCKGLKYLHEKKVIHGDLKPSNVLVHDDGRALLCDFGRSKILNTGGFTTRPSGVVRYQAPEIQNGGGLSKATDVYALGITSFEIWTGETPWKDLKDGQIIIAILVRNERPVRPVSAPSGTELVWNVLEHCWTLEPEKRLSMTEVVQKVQDVDAVLFLSSPRPRDDLAN</sequence>
<dbReference type="AlphaFoldDB" id="A0AAD5W0E7"/>
<dbReference type="PROSITE" id="PS50011">
    <property type="entry name" value="PROTEIN_KINASE_DOM"/>
    <property type="match status" value="1"/>
</dbReference>
<dbReference type="SUPFAM" id="SSF56112">
    <property type="entry name" value="Protein kinase-like (PK-like)"/>
    <property type="match status" value="1"/>
</dbReference>
<evidence type="ECO:0000259" key="1">
    <source>
        <dbReference type="PROSITE" id="PS50011"/>
    </source>
</evidence>
<reference evidence="2" key="1">
    <citation type="submission" date="2022-07" db="EMBL/GenBank/DDBJ databases">
        <title>Genome Sequence of Leucocoprinus birnbaumii.</title>
        <authorList>
            <person name="Buettner E."/>
        </authorList>
    </citation>
    <scope>NUCLEOTIDE SEQUENCE</scope>
    <source>
        <strain evidence="2">VT141</strain>
    </source>
</reference>
<dbReference type="InterPro" id="IPR008271">
    <property type="entry name" value="Ser/Thr_kinase_AS"/>
</dbReference>